<sequence>MGFLENVIPVLSLAKASVTSIGVPAVEPVINGVLELATMVSTMRSNKEDLAKLENCLNDLITLDASGCSEDLKNRLTALTSDLNSISLACKALVEKPRFNRFVMSRDYKDRIQEIKNSIGSCIRNFTFYGNISIEELIACMTVKVDEVLTKEILSNLKTVSARYNADNTPEVCMQGTRVNTITEIVTRLTGGPDESQRIIMLSGSAGSGKSTVAKTVASILA</sequence>
<dbReference type="EMBL" id="JARKIB010000028">
    <property type="protein sequence ID" value="KAJ7764420.1"/>
    <property type="molecule type" value="Genomic_DNA"/>
</dbReference>
<keyword evidence="2" id="KW-1185">Reference proteome</keyword>
<evidence type="ECO:0000313" key="1">
    <source>
        <dbReference type="EMBL" id="KAJ7764420.1"/>
    </source>
</evidence>
<protein>
    <submittedName>
        <fullName evidence="1">Uncharacterized protein</fullName>
    </submittedName>
</protein>
<dbReference type="GO" id="GO:0007166">
    <property type="term" value="P:cell surface receptor signaling pathway"/>
    <property type="evidence" value="ECO:0007669"/>
    <property type="project" value="InterPro"/>
</dbReference>
<name>A0AAD7JHC1_9AGAR</name>
<reference evidence="1" key="1">
    <citation type="submission" date="2023-03" db="EMBL/GenBank/DDBJ databases">
        <title>Massive genome expansion in bonnet fungi (Mycena s.s.) driven by repeated elements and novel gene families across ecological guilds.</title>
        <authorList>
            <consortium name="Lawrence Berkeley National Laboratory"/>
            <person name="Harder C.B."/>
            <person name="Miyauchi S."/>
            <person name="Viragh M."/>
            <person name="Kuo A."/>
            <person name="Thoen E."/>
            <person name="Andreopoulos B."/>
            <person name="Lu D."/>
            <person name="Skrede I."/>
            <person name="Drula E."/>
            <person name="Henrissat B."/>
            <person name="Morin E."/>
            <person name="Kohler A."/>
            <person name="Barry K."/>
            <person name="LaButti K."/>
            <person name="Morin E."/>
            <person name="Salamov A."/>
            <person name="Lipzen A."/>
            <person name="Mereny Z."/>
            <person name="Hegedus B."/>
            <person name="Baldrian P."/>
            <person name="Stursova M."/>
            <person name="Weitz H."/>
            <person name="Taylor A."/>
            <person name="Grigoriev I.V."/>
            <person name="Nagy L.G."/>
            <person name="Martin F."/>
            <person name="Kauserud H."/>
        </authorList>
    </citation>
    <scope>NUCLEOTIDE SEQUENCE</scope>
    <source>
        <strain evidence="1">CBHHK182m</strain>
    </source>
</reference>
<evidence type="ECO:0000313" key="2">
    <source>
        <dbReference type="Proteomes" id="UP001215598"/>
    </source>
</evidence>
<dbReference type="Gene3D" id="3.40.50.300">
    <property type="entry name" value="P-loop containing nucleotide triphosphate hydrolases"/>
    <property type="match status" value="1"/>
</dbReference>
<dbReference type="InterPro" id="IPR036537">
    <property type="entry name" value="Adaptor_Cbl_N_dom_sf"/>
</dbReference>
<feature type="non-terminal residue" evidence="1">
    <location>
        <position position="1"/>
    </location>
</feature>
<dbReference type="SUPFAM" id="SSF52540">
    <property type="entry name" value="P-loop containing nucleoside triphosphate hydrolases"/>
    <property type="match status" value="1"/>
</dbReference>
<dbReference type="Gene3D" id="1.20.930.20">
    <property type="entry name" value="Adaptor protein Cbl, N-terminal domain"/>
    <property type="match status" value="1"/>
</dbReference>
<dbReference type="AlphaFoldDB" id="A0AAD7JHC1"/>
<dbReference type="InterPro" id="IPR059179">
    <property type="entry name" value="MLKL-like_MCAfunc"/>
</dbReference>
<dbReference type="Proteomes" id="UP001215598">
    <property type="component" value="Unassembled WGS sequence"/>
</dbReference>
<gene>
    <name evidence="1" type="ORF">B0H16DRAFT_1526974</name>
</gene>
<accession>A0AAD7JHC1</accession>
<dbReference type="CDD" id="cd21037">
    <property type="entry name" value="MLKL_NTD"/>
    <property type="match status" value="1"/>
</dbReference>
<organism evidence="1 2">
    <name type="scientific">Mycena metata</name>
    <dbReference type="NCBI Taxonomy" id="1033252"/>
    <lineage>
        <taxon>Eukaryota</taxon>
        <taxon>Fungi</taxon>
        <taxon>Dikarya</taxon>
        <taxon>Basidiomycota</taxon>
        <taxon>Agaricomycotina</taxon>
        <taxon>Agaricomycetes</taxon>
        <taxon>Agaricomycetidae</taxon>
        <taxon>Agaricales</taxon>
        <taxon>Marasmiineae</taxon>
        <taxon>Mycenaceae</taxon>
        <taxon>Mycena</taxon>
    </lineage>
</organism>
<comment type="caution">
    <text evidence="1">The sequence shown here is derived from an EMBL/GenBank/DDBJ whole genome shotgun (WGS) entry which is preliminary data.</text>
</comment>
<proteinExistence type="predicted"/>
<dbReference type="InterPro" id="IPR027417">
    <property type="entry name" value="P-loop_NTPase"/>
</dbReference>